<dbReference type="NCBIfam" id="TIGR02487">
    <property type="entry name" value="NrdD"/>
    <property type="match status" value="1"/>
</dbReference>
<keyword evidence="6" id="KW-1185">Reference proteome</keyword>
<name>C4IBZ3_CLOBU</name>
<proteinExistence type="predicted"/>
<gene>
    <name evidence="5" type="primary">nrdD</name>
    <name evidence="5" type="ORF">CLP_0667</name>
</gene>
<dbReference type="EC" id="1.17.4.2" evidence="5"/>
<dbReference type="AlphaFoldDB" id="C4IBZ3"/>
<dbReference type="STRING" id="1492.ATN24_18385"/>
<dbReference type="Pfam" id="PF13597">
    <property type="entry name" value="NRDD"/>
    <property type="match status" value="1"/>
</dbReference>
<dbReference type="SUPFAM" id="SSF51998">
    <property type="entry name" value="PFL-like glycyl radical enzymes"/>
    <property type="match status" value="1"/>
</dbReference>
<protein>
    <submittedName>
        <fullName evidence="5">Anaerobic ribonucleoside-triphosphate reductase</fullName>
        <ecNumber evidence="5">1.17.4.2</ecNumber>
    </submittedName>
</protein>
<dbReference type="GO" id="GO:0006260">
    <property type="term" value="P:DNA replication"/>
    <property type="evidence" value="ECO:0007669"/>
    <property type="project" value="InterPro"/>
</dbReference>
<dbReference type="eggNOG" id="COG1328">
    <property type="taxonomic scope" value="Bacteria"/>
</dbReference>
<evidence type="ECO:0000313" key="5">
    <source>
        <dbReference type="EMBL" id="EEP56149.1"/>
    </source>
</evidence>
<dbReference type="PANTHER" id="PTHR21075">
    <property type="entry name" value="ANAEROBIC RIBONUCLEOSIDE-TRIPHOSPHATE REDUCTASE"/>
    <property type="match status" value="1"/>
</dbReference>
<dbReference type="InterPro" id="IPR005144">
    <property type="entry name" value="ATP-cone_dom"/>
</dbReference>
<organism evidence="5 6">
    <name type="scientific">Clostridium butyricum E4 str. BoNT E BL5262</name>
    <dbReference type="NCBI Taxonomy" id="632245"/>
    <lineage>
        <taxon>Bacteria</taxon>
        <taxon>Bacillati</taxon>
        <taxon>Bacillota</taxon>
        <taxon>Clostridia</taxon>
        <taxon>Eubacteriales</taxon>
        <taxon>Clostridiaceae</taxon>
        <taxon>Clostridium</taxon>
    </lineage>
</organism>
<dbReference type="Gene3D" id="3.20.70.20">
    <property type="match status" value="1"/>
</dbReference>
<dbReference type="GO" id="GO:0004748">
    <property type="term" value="F:ribonucleoside-diphosphate reductase activity, thioredoxin disulfide as acceptor"/>
    <property type="evidence" value="ECO:0007669"/>
    <property type="project" value="TreeGrafter"/>
</dbReference>
<dbReference type="PANTHER" id="PTHR21075:SF0">
    <property type="entry name" value="ANAEROBIC RIBONUCLEOSIDE-TRIPHOSPHATE REDUCTASE"/>
    <property type="match status" value="1"/>
</dbReference>
<dbReference type="HOGENOM" id="CLU_002707_2_0_9"/>
<feature type="domain" description="ATP-cone" evidence="4">
    <location>
        <begin position="1"/>
        <end position="92"/>
    </location>
</feature>
<dbReference type="GO" id="GO:0008998">
    <property type="term" value="F:ribonucleoside-triphosphate reductase (thioredoxin) activity"/>
    <property type="evidence" value="ECO:0007669"/>
    <property type="project" value="UniProtKB-EC"/>
</dbReference>
<keyword evidence="2 3" id="KW-0067">ATP-binding</keyword>
<evidence type="ECO:0000256" key="2">
    <source>
        <dbReference type="ARBA" id="ARBA00022840"/>
    </source>
</evidence>
<evidence type="ECO:0000256" key="3">
    <source>
        <dbReference type="PROSITE-ProRule" id="PRU00492"/>
    </source>
</evidence>
<dbReference type="Pfam" id="PF03477">
    <property type="entry name" value="ATP-cone"/>
    <property type="match status" value="1"/>
</dbReference>
<reference evidence="5 6" key="1">
    <citation type="submission" date="2009-08" db="EMBL/GenBank/DDBJ databases">
        <authorList>
            <person name="Shrivastava S."/>
            <person name="Brinkac L.B."/>
            <person name="Brown J.L."/>
            <person name="Bruce D.B."/>
            <person name="Detter C."/>
            <person name="Green L.D."/>
            <person name="Munk C.A."/>
            <person name="Rogers Y.C."/>
            <person name="Tapia R."/>
            <person name="Sims D.R."/>
            <person name="Smith L.A."/>
            <person name="Smith T.J."/>
            <person name="Sutton G."/>
            <person name="Brettin T."/>
        </authorList>
    </citation>
    <scope>NUCLEOTIDE SEQUENCE [LARGE SCALE GENOMIC DNA]</scope>
    <source>
        <strain evidence="6">E4 str. BoNT E BL5262</strain>
    </source>
</reference>
<keyword evidence="1 3" id="KW-0547">Nucleotide-binding</keyword>
<dbReference type="GO" id="GO:0005524">
    <property type="term" value="F:ATP binding"/>
    <property type="evidence" value="ECO:0007669"/>
    <property type="project" value="UniProtKB-UniRule"/>
</dbReference>
<dbReference type="Proteomes" id="UP000003081">
    <property type="component" value="Unassembled WGS sequence"/>
</dbReference>
<evidence type="ECO:0000259" key="4">
    <source>
        <dbReference type="PROSITE" id="PS51161"/>
    </source>
</evidence>
<dbReference type="GO" id="GO:0009265">
    <property type="term" value="P:2'-deoxyribonucleotide biosynthetic process"/>
    <property type="evidence" value="ECO:0007669"/>
    <property type="project" value="TreeGrafter"/>
</dbReference>
<dbReference type="NCBIfam" id="NF006732">
    <property type="entry name" value="PRK09263.1"/>
    <property type="match status" value="1"/>
</dbReference>
<accession>C4IBZ3</accession>
<keyword evidence="5" id="KW-0560">Oxidoreductase</keyword>
<evidence type="ECO:0000313" key="6">
    <source>
        <dbReference type="Proteomes" id="UP000003081"/>
    </source>
</evidence>
<comment type="caution">
    <text evidence="5">The sequence shown here is derived from an EMBL/GenBank/DDBJ whole genome shotgun (WGS) entry which is preliminary data.</text>
</comment>
<evidence type="ECO:0000256" key="1">
    <source>
        <dbReference type="ARBA" id="ARBA00022741"/>
    </source>
</evidence>
<sequence>MLIIKRDKSVEDFNPDKIKNAILKSMKFGIGNINENIADEISINIYNVFVNEKTPPTVEQVENLVYYELVKNSFEGVAKAYEGYRAVQEFKRHKNTTDEGIISLLNSTNEDVLKENSNKDGNIAATQRDLIAGEVSKDIARRKLLPTNIVQAHDEGILHYHDMDYAIQNIHNCCLINLEDMFENGTVINDKLVETPKSFSTACTVATQIMAQVSSNQYGGQSITIKHLAPFLRVSFDKYHKKYLEKCDKDLAYDLATERMMEELKSGVQTVRYQLSTLQTTNGQSPFATVYLEIIEGDEFEREQALICEEMIKQRLEGMKNYRGQEIGETFPKLIYVLDEHNCLEGGKYDYITELCAECNVKRLVPDYQSAKIMRQNYEGCNFPPMGCRSHLSPYKDENGDYKWYGRFNQGVISLNLPQIGIIANKDMDLFWSLLNERLELCKEALLCRHKLLLGTKSDVSPIHWQFGALGRLKKGEVIDELLKNNYSTLSLGYVGICELTYAMLGVSHTTKEGEKFALEVMNFMKKKCDNWKKEYNLGFGLYGTPAENLIYRFCRLDTARYGKIENVTDKMYYTNSYHVHVTEPIDAFEKLEFESQFHAISSGGCISYVEVPNLSNNLDAVKSIINFIYHNVQYAEINTKPDLCYKCGYTGEIQNDENLNWYCPNCGNRDESEMQVMRRTCGYIGSSYWSKGRTAEIKERVLHL</sequence>
<dbReference type="PROSITE" id="PS51161">
    <property type="entry name" value="ATP_CONE"/>
    <property type="match status" value="1"/>
</dbReference>
<dbReference type="GO" id="GO:0031250">
    <property type="term" value="C:anaerobic ribonucleoside-triphosphate reductase complex"/>
    <property type="evidence" value="ECO:0007669"/>
    <property type="project" value="TreeGrafter"/>
</dbReference>
<dbReference type="EMBL" id="ACOM01000001">
    <property type="protein sequence ID" value="EEP56149.1"/>
    <property type="molecule type" value="Genomic_DNA"/>
</dbReference>
<dbReference type="InterPro" id="IPR012833">
    <property type="entry name" value="NrdD"/>
</dbReference>
<dbReference type="RefSeq" id="WP_003412038.1">
    <property type="nucleotide sequence ID" value="NZ_ACOM01000001.1"/>
</dbReference>